<dbReference type="InterPro" id="IPR011006">
    <property type="entry name" value="CheY-like_superfamily"/>
</dbReference>
<dbReference type="Pfam" id="PF00072">
    <property type="entry name" value="Response_reg"/>
    <property type="match status" value="1"/>
</dbReference>
<gene>
    <name evidence="10" type="ORF">HRQ87_12685</name>
</gene>
<feature type="domain" description="OmpR/PhoB-type" evidence="9">
    <location>
        <begin position="129"/>
        <end position="225"/>
    </location>
</feature>
<name>A0ABX2IWW3_9RHOB</name>
<dbReference type="InterPro" id="IPR001867">
    <property type="entry name" value="OmpR/PhoB-type_DNA-bd"/>
</dbReference>
<keyword evidence="11" id="KW-1185">Reference proteome</keyword>
<keyword evidence="2" id="KW-0902">Two-component regulatory system</keyword>
<dbReference type="SMART" id="SM00448">
    <property type="entry name" value="REC"/>
    <property type="match status" value="1"/>
</dbReference>
<dbReference type="PANTHER" id="PTHR48111:SF22">
    <property type="entry name" value="REGULATOR OF RPOS"/>
    <property type="match status" value="1"/>
</dbReference>
<dbReference type="Gene3D" id="1.10.10.10">
    <property type="entry name" value="Winged helix-like DNA-binding domain superfamily/Winged helix DNA-binding domain"/>
    <property type="match status" value="1"/>
</dbReference>
<keyword evidence="5" id="KW-0804">Transcription</keyword>
<dbReference type="CDD" id="cd17624">
    <property type="entry name" value="REC_OmpR_PmrA-like"/>
    <property type="match status" value="1"/>
</dbReference>
<reference evidence="10 11" key="1">
    <citation type="submission" date="2020-06" db="EMBL/GenBank/DDBJ databases">
        <title>Sulfitobacter algicola sp. nov., isolated from green algae.</title>
        <authorList>
            <person name="Wang C."/>
        </authorList>
    </citation>
    <scope>NUCLEOTIDE SEQUENCE [LARGE SCALE GENOMIC DNA]</scope>
    <source>
        <strain evidence="10 11">1151</strain>
    </source>
</reference>
<dbReference type="InterPro" id="IPR036388">
    <property type="entry name" value="WH-like_DNA-bd_sf"/>
</dbReference>
<dbReference type="PROSITE" id="PS51755">
    <property type="entry name" value="OMPR_PHOB"/>
    <property type="match status" value="1"/>
</dbReference>
<evidence type="ECO:0000256" key="6">
    <source>
        <dbReference type="PROSITE-ProRule" id="PRU00169"/>
    </source>
</evidence>
<accession>A0ABX2IWW3</accession>
<dbReference type="RefSeq" id="WP_174138810.1">
    <property type="nucleotide sequence ID" value="NZ_JABUFE010000007.1"/>
</dbReference>
<sequence>MNVLLVEDEAAVGDFIRRGLGAEAWSVQHVLDAEAALDTLKADTFDVLIFDVMLPGMSGVDLCRTLRARKIKTPILMLTAMDAVDDCVIGLRAGADDYLTKPFDFNELVARIEALARRQDNQSGAMVTDDKIRHGLIVFDKASHVVTVEDQEVDLTVKERELLVFFMSNVNKLVSRERILNTVWGSQEDPYTNIVDVYVARLRKKIAGESKRIKTVRGIGYRFSDADMPETAVS</sequence>
<proteinExistence type="predicted"/>
<dbReference type="Pfam" id="PF00486">
    <property type="entry name" value="Trans_reg_C"/>
    <property type="match status" value="1"/>
</dbReference>
<evidence type="ECO:0000256" key="3">
    <source>
        <dbReference type="ARBA" id="ARBA00023015"/>
    </source>
</evidence>
<evidence type="ECO:0000259" key="8">
    <source>
        <dbReference type="PROSITE" id="PS50110"/>
    </source>
</evidence>
<dbReference type="SUPFAM" id="SSF46894">
    <property type="entry name" value="C-terminal effector domain of the bipartite response regulators"/>
    <property type="match status" value="1"/>
</dbReference>
<feature type="domain" description="Response regulatory" evidence="8">
    <location>
        <begin position="2"/>
        <end position="116"/>
    </location>
</feature>
<evidence type="ECO:0000256" key="5">
    <source>
        <dbReference type="ARBA" id="ARBA00023163"/>
    </source>
</evidence>
<dbReference type="CDD" id="cd00383">
    <property type="entry name" value="trans_reg_C"/>
    <property type="match status" value="1"/>
</dbReference>
<dbReference type="InterPro" id="IPR016032">
    <property type="entry name" value="Sig_transdc_resp-reg_C-effctor"/>
</dbReference>
<keyword evidence="1 6" id="KW-0597">Phosphoprotein</keyword>
<keyword evidence="3" id="KW-0805">Transcription regulation</keyword>
<evidence type="ECO:0000259" key="9">
    <source>
        <dbReference type="PROSITE" id="PS51755"/>
    </source>
</evidence>
<dbReference type="EMBL" id="JABUFE010000007">
    <property type="protein sequence ID" value="NSX55660.1"/>
    <property type="molecule type" value="Genomic_DNA"/>
</dbReference>
<dbReference type="PROSITE" id="PS50110">
    <property type="entry name" value="RESPONSE_REGULATORY"/>
    <property type="match status" value="1"/>
</dbReference>
<dbReference type="SUPFAM" id="SSF52172">
    <property type="entry name" value="CheY-like"/>
    <property type="match status" value="1"/>
</dbReference>
<dbReference type="SMART" id="SM00862">
    <property type="entry name" value="Trans_reg_C"/>
    <property type="match status" value="1"/>
</dbReference>
<organism evidence="10 11">
    <name type="scientific">Parasulfitobacter algicola</name>
    <dbReference type="NCBI Taxonomy" id="2614809"/>
    <lineage>
        <taxon>Bacteria</taxon>
        <taxon>Pseudomonadati</taxon>
        <taxon>Pseudomonadota</taxon>
        <taxon>Alphaproteobacteria</taxon>
        <taxon>Rhodobacterales</taxon>
        <taxon>Roseobacteraceae</taxon>
        <taxon>Parasulfitobacter</taxon>
    </lineage>
</organism>
<protein>
    <submittedName>
        <fullName evidence="10">Response regulator transcription factor</fullName>
    </submittedName>
</protein>
<evidence type="ECO:0000256" key="4">
    <source>
        <dbReference type="ARBA" id="ARBA00023125"/>
    </source>
</evidence>
<dbReference type="Proteomes" id="UP000777935">
    <property type="component" value="Unassembled WGS sequence"/>
</dbReference>
<dbReference type="InterPro" id="IPR039420">
    <property type="entry name" value="WalR-like"/>
</dbReference>
<feature type="DNA-binding region" description="OmpR/PhoB-type" evidence="7">
    <location>
        <begin position="129"/>
        <end position="225"/>
    </location>
</feature>
<dbReference type="InterPro" id="IPR001789">
    <property type="entry name" value="Sig_transdc_resp-reg_receiver"/>
</dbReference>
<evidence type="ECO:0000256" key="1">
    <source>
        <dbReference type="ARBA" id="ARBA00022553"/>
    </source>
</evidence>
<evidence type="ECO:0000313" key="11">
    <source>
        <dbReference type="Proteomes" id="UP000777935"/>
    </source>
</evidence>
<evidence type="ECO:0000256" key="2">
    <source>
        <dbReference type="ARBA" id="ARBA00023012"/>
    </source>
</evidence>
<evidence type="ECO:0000313" key="10">
    <source>
        <dbReference type="EMBL" id="NSX55660.1"/>
    </source>
</evidence>
<dbReference type="Gene3D" id="6.10.250.690">
    <property type="match status" value="1"/>
</dbReference>
<dbReference type="Gene3D" id="3.40.50.2300">
    <property type="match status" value="1"/>
</dbReference>
<feature type="modified residue" description="4-aspartylphosphate" evidence="6">
    <location>
        <position position="51"/>
    </location>
</feature>
<keyword evidence="4 7" id="KW-0238">DNA-binding</keyword>
<evidence type="ECO:0000256" key="7">
    <source>
        <dbReference type="PROSITE-ProRule" id="PRU01091"/>
    </source>
</evidence>
<comment type="caution">
    <text evidence="10">The sequence shown here is derived from an EMBL/GenBank/DDBJ whole genome shotgun (WGS) entry which is preliminary data.</text>
</comment>
<dbReference type="PANTHER" id="PTHR48111">
    <property type="entry name" value="REGULATOR OF RPOS"/>
    <property type="match status" value="1"/>
</dbReference>